<comment type="caution">
    <text evidence="7">The sequence shown here is derived from an EMBL/GenBank/DDBJ whole genome shotgun (WGS) entry which is preliminary data.</text>
</comment>
<name>A0A7C2VH76_9CREN</name>
<dbReference type="InterPro" id="IPR043699">
    <property type="entry name" value="NSUN6"/>
</dbReference>
<feature type="active site" description="Nucleophile" evidence="5">
    <location>
        <position position="321"/>
    </location>
</feature>
<dbReference type="HAMAP" id="MF_02237">
    <property type="entry name" value="NSUN6"/>
    <property type="match status" value="1"/>
</dbReference>
<comment type="catalytic activity">
    <reaction evidence="5">
        <text>cytidine(72) in tRNA + S-adenosyl-L-methionine = 5-methylcytidine(72) in tRNA + S-adenosyl-L-homocysteine + H(+)</text>
        <dbReference type="Rhea" id="RHEA:61988"/>
        <dbReference type="Rhea" id="RHEA-COMP:15996"/>
        <dbReference type="Rhea" id="RHEA-COMP:15997"/>
        <dbReference type="ChEBI" id="CHEBI:15378"/>
        <dbReference type="ChEBI" id="CHEBI:57856"/>
        <dbReference type="ChEBI" id="CHEBI:59789"/>
        <dbReference type="ChEBI" id="CHEBI:74483"/>
        <dbReference type="ChEBI" id="CHEBI:82748"/>
    </reaction>
</comment>
<feature type="binding site" evidence="5">
    <location>
        <begin position="200"/>
        <end position="206"/>
    </location>
    <ligand>
        <name>S-adenosyl-L-methionine</name>
        <dbReference type="ChEBI" id="CHEBI:59789"/>
    </ligand>
</feature>
<dbReference type="EMBL" id="DSGT01000015">
    <property type="protein sequence ID" value="HEW53551.1"/>
    <property type="molecule type" value="Genomic_DNA"/>
</dbReference>
<dbReference type="SUPFAM" id="SSF88697">
    <property type="entry name" value="PUA domain-like"/>
    <property type="match status" value="1"/>
</dbReference>
<protein>
    <recommendedName>
        <fullName evidence="5">tRNA (cytosine(72)-C(5))-methyltransferase</fullName>
        <shortName evidence="5">tRNA:m(5)C72 MTase</shortName>
        <ecNumber evidence="5">2.1.1.-</ecNumber>
    </recommendedName>
</protein>
<dbReference type="Pfam" id="PF01472">
    <property type="entry name" value="PUA"/>
    <property type="match status" value="1"/>
</dbReference>
<dbReference type="PROSITE" id="PS50890">
    <property type="entry name" value="PUA"/>
    <property type="match status" value="1"/>
</dbReference>
<dbReference type="CDD" id="cd07953">
    <property type="entry name" value="PUA"/>
    <property type="match status" value="1"/>
</dbReference>
<feature type="binding site" evidence="5">
    <location>
        <position position="224"/>
    </location>
    <ligand>
        <name>S-adenosyl-L-methionine</name>
        <dbReference type="ChEBI" id="CHEBI:59789"/>
    </ligand>
</feature>
<dbReference type="InterPro" id="IPR049560">
    <property type="entry name" value="MeTrfase_RsmB-F_NOP2_cat"/>
</dbReference>
<reference evidence="7" key="1">
    <citation type="journal article" date="2020" name="mSystems">
        <title>Genome- and Community-Level Interaction Insights into Carbon Utilization and Element Cycling Functions of Hydrothermarchaeota in Hydrothermal Sediment.</title>
        <authorList>
            <person name="Zhou Z."/>
            <person name="Liu Y."/>
            <person name="Xu W."/>
            <person name="Pan J."/>
            <person name="Luo Z.H."/>
            <person name="Li M."/>
        </authorList>
    </citation>
    <scope>NUCLEOTIDE SEQUENCE [LARGE SCALE GENOMIC DNA]</scope>
    <source>
        <strain evidence="7">SpSt-16</strain>
    </source>
</reference>
<dbReference type="InterPro" id="IPR001678">
    <property type="entry name" value="MeTrfase_RsmB-F_NOP2_dom"/>
</dbReference>
<dbReference type="PANTHER" id="PTHR22807:SF34">
    <property type="entry name" value="TRNA (CYTOSINE(72)-C(5))-METHYLTRANSFERASE NSUN6"/>
    <property type="match status" value="1"/>
</dbReference>
<feature type="binding site" evidence="5">
    <location>
        <position position="298"/>
    </location>
    <ligand>
        <name>S-adenosyl-L-methionine</name>
        <dbReference type="ChEBI" id="CHEBI:59789"/>
    </ligand>
</feature>
<dbReference type="SUPFAM" id="SSF53335">
    <property type="entry name" value="S-adenosyl-L-methionine-dependent methyltransferases"/>
    <property type="match status" value="1"/>
</dbReference>
<dbReference type="InterPro" id="IPR036974">
    <property type="entry name" value="PUA_sf"/>
</dbReference>
<evidence type="ECO:0000256" key="2">
    <source>
        <dbReference type="ARBA" id="ARBA00022679"/>
    </source>
</evidence>
<proteinExistence type="inferred from homology"/>
<dbReference type="PRINTS" id="PR02008">
    <property type="entry name" value="RCMTFAMILY"/>
</dbReference>
<dbReference type="PANTHER" id="PTHR22807">
    <property type="entry name" value="NOP2 YEAST -RELATED NOL1/NOP2/FMU SUN DOMAIN-CONTAINING"/>
    <property type="match status" value="1"/>
</dbReference>
<dbReference type="SMART" id="SM00359">
    <property type="entry name" value="PUA"/>
    <property type="match status" value="1"/>
</dbReference>
<evidence type="ECO:0000256" key="1">
    <source>
        <dbReference type="ARBA" id="ARBA00022603"/>
    </source>
</evidence>
<dbReference type="Gene3D" id="3.30.70.1170">
    <property type="entry name" value="Sun protein, domain 3"/>
    <property type="match status" value="1"/>
</dbReference>
<dbReference type="GO" id="GO:0000049">
    <property type="term" value="F:tRNA binding"/>
    <property type="evidence" value="ECO:0007669"/>
    <property type="project" value="UniProtKB-UniRule"/>
</dbReference>
<dbReference type="NCBIfam" id="TIGR00451">
    <property type="entry name" value="unchar_dom_2"/>
    <property type="match status" value="1"/>
</dbReference>
<keyword evidence="1 5" id="KW-0489">Methyltransferase</keyword>
<keyword evidence="2 5" id="KW-0808">Transferase</keyword>
<dbReference type="Pfam" id="PF01189">
    <property type="entry name" value="Methyltr_RsmB-F"/>
    <property type="match status" value="1"/>
</dbReference>
<organism evidence="7">
    <name type="scientific">Ignisphaera aggregans</name>
    <dbReference type="NCBI Taxonomy" id="334771"/>
    <lineage>
        <taxon>Archaea</taxon>
        <taxon>Thermoproteota</taxon>
        <taxon>Thermoprotei</taxon>
        <taxon>Desulfurococcales</taxon>
        <taxon>Desulfurococcaceae</taxon>
        <taxon>Ignisphaera</taxon>
    </lineage>
</organism>
<dbReference type="AlphaFoldDB" id="A0A7C2VH76"/>
<feature type="binding site" evidence="5">
    <location>
        <position position="271"/>
    </location>
    <ligand>
        <name>S-adenosyl-L-methionine</name>
        <dbReference type="ChEBI" id="CHEBI:59789"/>
    </ligand>
</feature>
<evidence type="ECO:0000259" key="6">
    <source>
        <dbReference type="PROSITE" id="PS51686"/>
    </source>
</evidence>
<evidence type="ECO:0000256" key="4">
    <source>
        <dbReference type="ARBA" id="ARBA00022884"/>
    </source>
</evidence>
<dbReference type="GO" id="GO:0006400">
    <property type="term" value="P:tRNA modification"/>
    <property type="evidence" value="ECO:0007669"/>
    <property type="project" value="UniProtKB-UniRule"/>
</dbReference>
<gene>
    <name evidence="7" type="ORF">ENO77_05300</name>
</gene>
<keyword evidence="4 5" id="KW-0694">RNA-binding</keyword>
<comment type="function">
    <text evidence="5">S-adenosyl-L-methionine-dependent methyltransferase that specifically methylates the C5 position of cytosine 72 in several tRNAs.</text>
</comment>
<evidence type="ECO:0000313" key="7">
    <source>
        <dbReference type="EMBL" id="HEW53551.1"/>
    </source>
</evidence>
<accession>A0A7C2VH76</accession>
<dbReference type="InterPro" id="IPR002478">
    <property type="entry name" value="PUA"/>
</dbReference>
<dbReference type="InterPro" id="IPR023267">
    <property type="entry name" value="RCMT"/>
</dbReference>
<dbReference type="GO" id="GO:0001510">
    <property type="term" value="P:RNA methylation"/>
    <property type="evidence" value="ECO:0007669"/>
    <property type="project" value="InterPro"/>
</dbReference>
<dbReference type="EC" id="2.1.1.-" evidence="5"/>
<comment type="similarity">
    <text evidence="5">Belongs to the class I-like SAM-binding methyltransferase superfamily. RsmB/NOP family.</text>
</comment>
<evidence type="ECO:0000256" key="3">
    <source>
        <dbReference type="ARBA" id="ARBA00022691"/>
    </source>
</evidence>
<dbReference type="InterPro" id="IPR015947">
    <property type="entry name" value="PUA-like_sf"/>
</dbReference>
<dbReference type="GO" id="GO:0016428">
    <property type="term" value="F:tRNA (cytidine-5-)-methyltransferase activity"/>
    <property type="evidence" value="ECO:0007669"/>
    <property type="project" value="UniProtKB-UniRule"/>
</dbReference>
<dbReference type="PROSITE" id="PS51686">
    <property type="entry name" value="SAM_MT_RSMB_NOP"/>
    <property type="match status" value="1"/>
</dbReference>
<feature type="domain" description="SAM-dependent MTase RsmB/NOP-type" evidence="6">
    <location>
        <begin position="95"/>
        <end position="386"/>
    </location>
</feature>
<dbReference type="InterPro" id="IPR004521">
    <property type="entry name" value="Uncharacterised_CHP00451"/>
</dbReference>
<feature type="binding site" evidence="5">
    <location>
        <position position="252"/>
    </location>
    <ligand>
        <name>S-adenosyl-L-methionine</name>
        <dbReference type="ChEBI" id="CHEBI:59789"/>
    </ligand>
</feature>
<dbReference type="Gene3D" id="3.40.50.150">
    <property type="entry name" value="Vaccinia Virus protein VP39"/>
    <property type="match status" value="1"/>
</dbReference>
<dbReference type="InterPro" id="IPR029063">
    <property type="entry name" value="SAM-dependent_MTases_sf"/>
</dbReference>
<feature type="binding site" evidence="5">
    <location>
        <position position="229"/>
    </location>
    <ligand>
        <name>S-adenosyl-L-methionine</name>
        <dbReference type="ChEBI" id="CHEBI:59789"/>
    </ligand>
</feature>
<dbReference type="Gene3D" id="2.30.130.10">
    <property type="entry name" value="PUA domain"/>
    <property type="match status" value="1"/>
</dbReference>
<sequence>MLFYDEGLKAALAKVFGDSLDQLLQSLLSPGQRYYLRVNTLKTAPELVIERLRSRGIEAYRDEELAEAIYIPVKGPYRLEPRDKLVIADKYAAESVYMGSHLYAPGVIWCSDSIERGDVVSVVTEKGLVVGEGNAVMSCRDMLKKRRGLAVEVTASVYRLPPIRSLPEYLEGLIYPQSLPAMYVARVLAPEPGELVIDTCAAPGGKTSHIVELARGRAFVIAFDHSIKRISNMLSELDRLGHSGFVDVWKADSRYLHTDFSWIKADKAVVDPPCTALGVRPKLFDAKTYADVLNASRYQIQFLRSAIKILKKGGVLVYSTCTLTAEENEEVVEKFIEEEVCVEPEPIDVRRGARGLSLYRYGYAYLRFHPHEHDVTGYFIAKLRKRC</sequence>
<keyword evidence="3 5" id="KW-0949">S-adenosyl-L-methionine</keyword>
<evidence type="ECO:0000256" key="5">
    <source>
        <dbReference type="HAMAP-Rule" id="MF_02237"/>
    </source>
</evidence>